<reference evidence="1 2" key="1">
    <citation type="journal article" date="2015" name="Genome Announc.">
        <title>Complete Genome Sequence of Spiroplasma kunkelii Strain CR2-3x, Causal Agent of Corn Stunt Disease in Zea mays L.</title>
        <authorList>
            <person name="Davis R.E."/>
            <person name="Shao J."/>
            <person name="Dally E.L."/>
            <person name="Zhao Y."/>
            <person name="Gasparich G.E."/>
            <person name="Gaynor B.J."/>
            <person name="Athey J.C."/>
            <person name="Harrison N.A."/>
            <person name="Donofrio N."/>
        </authorList>
    </citation>
    <scope>NUCLEOTIDE SEQUENCE [LARGE SCALE GENOMIC DNA]</scope>
    <source>
        <strain evidence="1 2">CR2-3x</strain>
    </source>
</reference>
<accession>A0A0K2JHF2</accession>
<organism evidence="1 2">
    <name type="scientific">Spiroplasma kunkelii CR2-3x</name>
    <dbReference type="NCBI Taxonomy" id="273035"/>
    <lineage>
        <taxon>Bacteria</taxon>
        <taxon>Bacillati</taxon>
        <taxon>Mycoplasmatota</taxon>
        <taxon>Mollicutes</taxon>
        <taxon>Entomoplasmatales</taxon>
        <taxon>Spiroplasmataceae</taxon>
        <taxon>Spiroplasma</taxon>
    </lineage>
</organism>
<proteinExistence type="predicted"/>
<dbReference type="RefSeq" id="WP_053391028.1">
    <property type="nucleotide sequence ID" value="NZ_CP010899.1"/>
</dbReference>
<dbReference type="Proteomes" id="UP000062963">
    <property type="component" value="Chromosome"/>
</dbReference>
<name>A0A0K2JHF2_SPIKU</name>
<dbReference type="KEGG" id="skn:SKUN_00966"/>
<evidence type="ECO:0000313" key="2">
    <source>
        <dbReference type="Proteomes" id="UP000062963"/>
    </source>
</evidence>
<dbReference type="EMBL" id="CP010899">
    <property type="protein sequence ID" value="ALA97853.1"/>
    <property type="molecule type" value="Genomic_DNA"/>
</dbReference>
<dbReference type="PATRIC" id="fig|273035.7.peg.1189"/>
<protein>
    <submittedName>
        <fullName evidence="1">Uncharacterized protein</fullName>
    </submittedName>
</protein>
<evidence type="ECO:0000313" key="1">
    <source>
        <dbReference type="EMBL" id="ALA97853.1"/>
    </source>
</evidence>
<keyword evidence="2" id="KW-1185">Reference proteome</keyword>
<sequence>MEFKKSYIRAKIIFILNDEGENVAEGNLMVQNQVTEETIWGQYKFFLNHYHDDMIITVVIKTNKIKDVGHLATKDQNFFLLILQRKKEQLKQLLKIWKNIIIYNNE</sequence>
<gene>
    <name evidence="1" type="ORF">SKUN_00966</name>
</gene>
<dbReference type="AlphaFoldDB" id="A0A0K2JHF2"/>